<dbReference type="PATRIC" id="fig|1127699.3.peg.1126"/>
<name>L1NBP5_9BACT</name>
<proteinExistence type="predicted"/>
<evidence type="ECO:0008006" key="4">
    <source>
        <dbReference type="Google" id="ProtNLM"/>
    </source>
</evidence>
<keyword evidence="3" id="KW-1185">Reference proteome</keyword>
<dbReference type="Pfam" id="PF19558">
    <property type="entry name" value="DUF6080"/>
    <property type="match status" value="1"/>
</dbReference>
<keyword evidence="1" id="KW-0472">Membrane</keyword>
<dbReference type="HOGENOM" id="CLU_032211_0_0_10"/>
<evidence type="ECO:0000256" key="1">
    <source>
        <dbReference type="SAM" id="Phobius"/>
    </source>
</evidence>
<feature type="transmembrane region" description="Helical" evidence="1">
    <location>
        <begin position="416"/>
        <end position="434"/>
    </location>
</feature>
<gene>
    <name evidence="2" type="ORF">HMPREF9151_01216</name>
</gene>
<feature type="transmembrane region" description="Helical" evidence="1">
    <location>
        <begin position="224"/>
        <end position="244"/>
    </location>
</feature>
<feature type="transmembrane region" description="Helical" evidence="1">
    <location>
        <begin position="12"/>
        <end position="33"/>
    </location>
</feature>
<feature type="transmembrane region" description="Helical" evidence="1">
    <location>
        <begin position="391"/>
        <end position="409"/>
    </location>
</feature>
<organism evidence="2 3">
    <name type="scientific">Hoylesella saccharolytica F0055</name>
    <dbReference type="NCBI Taxonomy" id="1127699"/>
    <lineage>
        <taxon>Bacteria</taxon>
        <taxon>Pseudomonadati</taxon>
        <taxon>Bacteroidota</taxon>
        <taxon>Bacteroidia</taxon>
        <taxon>Bacteroidales</taxon>
        <taxon>Prevotellaceae</taxon>
        <taxon>Hoylesella</taxon>
    </lineage>
</organism>
<feature type="transmembrane region" description="Helical" evidence="1">
    <location>
        <begin position="340"/>
        <end position="358"/>
    </location>
</feature>
<dbReference type="Proteomes" id="UP000010433">
    <property type="component" value="Unassembled WGS sequence"/>
</dbReference>
<dbReference type="AlphaFoldDB" id="L1NBP5"/>
<keyword evidence="1" id="KW-1133">Transmembrane helix</keyword>
<keyword evidence="1" id="KW-0812">Transmembrane</keyword>
<feature type="transmembrane region" description="Helical" evidence="1">
    <location>
        <begin position="102"/>
        <end position="126"/>
    </location>
</feature>
<feature type="transmembrane region" description="Helical" evidence="1">
    <location>
        <begin position="185"/>
        <end position="212"/>
    </location>
</feature>
<dbReference type="STRING" id="1127699.HMPREF9151_01216"/>
<sequence length="446" mass="51366">MNIFKIRKQERPLAFVAFIVFTLQNALTVYSHYTLFTQPAKGGFWSIFHNHFRMSGYDDFSYIFLSNGKIYFELSRHPLFAPLLYPFYWLNDALMPQLHINLAVFIMTALLTLAATYSFLFAYRIFNELTGLSHTDSILLAALLFSFSSIMLAVMVPDHFAFSLLLLLATLYIAGTKMHQHKPMVWWQTALLFFLTAGITLTNGAKTLLAALFTNGRRFFSPRYLFLGVLLPALLLGAIFYWQYNALVLPQQQENKHIEEVRLKKNPSLAQTFAKHEARKKDFVGKPMSNAPLLEWSDTSTPRWSSIVENVFGESIQLHQDHLFEDTFISRPVIVTYNHPVFYVIEGLIVFLFVVALLTSLYSPLLRLCLSWLACDATLHLLLGFALNEVYIMGAHWLFVLPLAYAHLLRHLHRPFAYALRIILVLLTLYLFIYNGRLITTQLLSL</sequence>
<reference evidence="2 3" key="1">
    <citation type="submission" date="2012-05" db="EMBL/GenBank/DDBJ databases">
        <authorList>
            <person name="Weinstock G."/>
            <person name="Sodergren E."/>
            <person name="Lobos E.A."/>
            <person name="Fulton L."/>
            <person name="Fulton R."/>
            <person name="Courtney L."/>
            <person name="Fronick C."/>
            <person name="O'Laughlin M."/>
            <person name="Godfrey J."/>
            <person name="Wilson R.M."/>
            <person name="Miner T."/>
            <person name="Farmer C."/>
            <person name="Delehaunty K."/>
            <person name="Cordes M."/>
            <person name="Minx P."/>
            <person name="Tomlinson C."/>
            <person name="Chen J."/>
            <person name="Wollam A."/>
            <person name="Pepin K.H."/>
            <person name="Bhonagiri V."/>
            <person name="Zhang X."/>
            <person name="Suruliraj S."/>
            <person name="Warren W."/>
            <person name="Mitreva M."/>
            <person name="Mardis E.R."/>
            <person name="Wilson R.K."/>
        </authorList>
    </citation>
    <scope>NUCLEOTIDE SEQUENCE [LARGE SCALE GENOMIC DNA]</scope>
    <source>
        <strain evidence="2 3">F0055</strain>
    </source>
</reference>
<accession>L1NBP5</accession>
<feature type="transmembrane region" description="Helical" evidence="1">
    <location>
        <begin position="161"/>
        <end position="179"/>
    </location>
</feature>
<feature type="transmembrane region" description="Helical" evidence="1">
    <location>
        <begin position="138"/>
        <end position="156"/>
    </location>
</feature>
<dbReference type="EMBL" id="AMEP01000084">
    <property type="protein sequence ID" value="EKY00741.1"/>
    <property type="molecule type" value="Genomic_DNA"/>
</dbReference>
<dbReference type="InterPro" id="IPR045726">
    <property type="entry name" value="DUF6080"/>
</dbReference>
<evidence type="ECO:0000313" key="3">
    <source>
        <dbReference type="Proteomes" id="UP000010433"/>
    </source>
</evidence>
<evidence type="ECO:0000313" key="2">
    <source>
        <dbReference type="EMBL" id="EKY00741.1"/>
    </source>
</evidence>
<dbReference type="RefSeq" id="WP_009162431.1">
    <property type="nucleotide sequence ID" value="NZ_KB290995.1"/>
</dbReference>
<protein>
    <recommendedName>
        <fullName evidence="4">Glycosyltransferase RgtA/B/C/D-like domain-containing protein</fullName>
    </recommendedName>
</protein>
<comment type="caution">
    <text evidence="2">The sequence shown here is derived from an EMBL/GenBank/DDBJ whole genome shotgun (WGS) entry which is preliminary data.</text>
</comment>